<evidence type="ECO:0000256" key="9">
    <source>
        <dbReference type="ARBA" id="ARBA00023125"/>
    </source>
</evidence>
<dbReference type="FunFam" id="3.30.160.60:FF:001639">
    <property type="entry name" value="Si:dkey-7i4.21"/>
    <property type="match status" value="1"/>
</dbReference>
<dbReference type="SMART" id="SM00355">
    <property type="entry name" value="ZnF_C2H2"/>
    <property type="match status" value="3"/>
</dbReference>
<dbReference type="FunFam" id="3.30.160.60:FF:002343">
    <property type="entry name" value="Zinc finger protein 33A"/>
    <property type="match status" value="1"/>
</dbReference>
<evidence type="ECO:0000256" key="4">
    <source>
        <dbReference type="ARBA" id="ARBA00022723"/>
    </source>
</evidence>
<evidence type="ECO:0000256" key="12">
    <source>
        <dbReference type="PROSITE-ProRule" id="PRU00042"/>
    </source>
</evidence>
<comment type="caution">
    <text evidence="14">The sequence shown here is derived from an EMBL/GenBank/DDBJ whole genome shotgun (WGS) entry which is preliminary data.</text>
</comment>
<comment type="function">
    <text evidence="1">May be involved in transcriptional regulation.</text>
</comment>
<dbReference type="AlphaFoldDB" id="A0AAV4WSD5"/>
<organism evidence="14 15">
    <name type="scientific">Caerostris extrusa</name>
    <name type="common">Bark spider</name>
    <name type="synonym">Caerostris bankana</name>
    <dbReference type="NCBI Taxonomy" id="172846"/>
    <lineage>
        <taxon>Eukaryota</taxon>
        <taxon>Metazoa</taxon>
        <taxon>Ecdysozoa</taxon>
        <taxon>Arthropoda</taxon>
        <taxon>Chelicerata</taxon>
        <taxon>Arachnida</taxon>
        <taxon>Araneae</taxon>
        <taxon>Araneomorphae</taxon>
        <taxon>Entelegynae</taxon>
        <taxon>Araneoidea</taxon>
        <taxon>Araneidae</taxon>
        <taxon>Caerostris</taxon>
    </lineage>
</organism>
<name>A0AAV4WSD5_CAEEX</name>
<dbReference type="GO" id="GO:0003677">
    <property type="term" value="F:DNA binding"/>
    <property type="evidence" value="ECO:0007669"/>
    <property type="project" value="UniProtKB-KW"/>
</dbReference>
<keyword evidence="7" id="KW-0862">Zinc</keyword>
<comment type="subcellular location">
    <subcellularLocation>
        <location evidence="2">Nucleus</location>
    </subcellularLocation>
</comment>
<keyword evidence="6 12" id="KW-0863">Zinc-finger</keyword>
<dbReference type="PROSITE" id="PS00028">
    <property type="entry name" value="ZINC_FINGER_C2H2_1"/>
    <property type="match status" value="3"/>
</dbReference>
<evidence type="ECO:0000259" key="13">
    <source>
        <dbReference type="PROSITE" id="PS50157"/>
    </source>
</evidence>
<gene>
    <name evidence="14" type="ORF">CEXT_316821</name>
</gene>
<keyword evidence="15" id="KW-1185">Reference proteome</keyword>
<keyword evidence="4" id="KW-0479">Metal-binding</keyword>
<sequence length="242" mass="27664">MKFKGKDFNSKIKQWTEFNYGIADSDSCASNSIQDHQHYFGSGIIDHYAELRTWEYLSSTTCSSEKQKTCNITSITTANESKANYKNPSKDKFLSGIANSSKNLYTPFLNVGTQLYKCSKDPITLLPTDHLEFSKRSRTVARRYKCNICDKAYASSSSLNRHVRTHTGDTPYQCTECDKCFPYLYQLRDHNYIHTGEKPYSCGQCGKSFPFKDILTKHLRIHTGENHSRVVNVVKAFLSKIV</sequence>
<evidence type="ECO:0000256" key="3">
    <source>
        <dbReference type="ARBA" id="ARBA00006991"/>
    </source>
</evidence>
<dbReference type="PROSITE" id="PS50157">
    <property type="entry name" value="ZINC_FINGER_C2H2_2"/>
    <property type="match status" value="3"/>
</dbReference>
<proteinExistence type="inferred from homology"/>
<reference evidence="14 15" key="1">
    <citation type="submission" date="2021-06" db="EMBL/GenBank/DDBJ databases">
        <title>Caerostris extrusa draft genome.</title>
        <authorList>
            <person name="Kono N."/>
            <person name="Arakawa K."/>
        </authorList>
    </citation>
    <scope>NUCLEOTIDE SEQUENCE [LARGE SCALE GENOMIC DNA]</scope>
</reference>
<dbReference type="GO" id="GO:0000981">
    <property type="term" value="F:DNA-binding transcription factor activity, RNA polymerase II-specific"/>
    <property type="evidence" value="ECO:0007669"/>
    <property type="project" value="TreeGrafter"/>
</dbReference>
<dbReference type="InterPro" id="IPR013087">
    <property type="entry name" value="Znf_C2H2_type"/>
</dbReference>
<evidence type="ECO:0000313" key="14">
    <source>
        <dbReference type="EMBL" id="GIY85825.1"/>
    </source>
</evidence>
<keyword evidence="8" id="KW-0805">Transcription regulation</keyword>
<evidence type="ECO:0000256" key="2">
    <source>
        <dbReference type="ARBA" id="ARBA00004123"/>
    </source>
</evidence>
<feature type="domain" description="C2H2-type" evidence="13">
    <location>
        <begin position="144"/>
        <end position="171"/>
    </location>
</feature>
<dbReference type="Pfam" id="PF00096">
    <property type="entry name" value="zf-C2H2"/>
    <property type="match status" value="3"/>
</dbReference>
<dbReference type="PANTHER" id="PTHR24394">
    <property type="entry name" value="ZINC FINGER PROTEIN"/>
    <property type="match status" value="1"/>
</dbReference>
<dbReference type="GO" id="GO:0005634">
    <property type="term" value="C:nucleus"/>
    <property type="evidence" value="ECO:0007669"/>
    <property type="project" value="UniProtKB-SubCell"/>
</dbReference>
<dbReference type="InterPro" id="IPR036236">
    <property type="entry name" value="Znf_C2H2_sf"/>
</dbReference>
<keyword evidence="10" id="KW-0804">Transcription</keyword>
<keyword evidence="9" id="KW-0238">DNA-binding</keyword>
<evidence type="ECO:0000313" key="15">
    <source>
        <dbReference type="Proteomes" id="UP001054945"/>
    </source>
</evidence>
<evidence type="ECO:0000256" key="11">
    <source>
        <dbReference type="ARBA" id="ARBA00023242"/>
    </source>
</evidence>
<dbReference type="Proteomes" id="UP001054945">
    <property type="component" value="Unassembled WGS sequence"/>
</dbReference>
<comment type="similarity">
    <text evidence="3">Belongs to the krueppel C2H2-type zinc-finger protein family.</text>
</comment>
<dbReference type="SUPFAM" id="SSF57667">
    <property type="entry name" value="beta-beta-alpha zinc fingers"/>
    <property type="match status" value="2"/>
</dbReference>
<feature type="domain" description="C2H2-type" evidence="13">
    <location>
        <begin position="172"/>
        <end position="199"/>
    </location>
</feature>
<evidence type="ECO:0000256" key="10">
    <source>
        <dbReference type="ARBA" id="ARBA00023163"/>
    </source>
</evidence>
<evidence type="ECO:0000256" key="8">
    <source>
        <dbReference type="ARBA" id="ARBA00023015"/>
    </source>
</evidence>
<evidence type="ECO:0000256" key="7">
    <source>
        <dbReference type="ARBA" id="ARBA00022833"/>
    </source>
</evidence>
<dbReference type="FunFam" id="3.30.160.60:FF:000226">
    <property type="entry name" value="Zinc finger protein 236 variant"/>
    <property type="match status" value="1"/>
</dbReference>
<keyword evidence="5" id="KW-0677">Repeat</keyword>
<feature type="domain" description="C2H2-type" evidence="13">
    <location>
        <begin position="200"/>
        <end position="227"/>
    </location>
</feature>
<dbReference type="GO" id="GO:0008270">
    <property type="term" value="F:zinc ion binding"/>
    <property type="evidence" value="ECO:0007669"/>
    <property type="project" value="UniProtKB-KW"/>
</dbReference>
<dbReference type="EMBL" id="BPLR01016700">
    <property type="protein sequence ID" value="GIY85825.1"/>
    <property type="molecule type" value="Genomic_DNA"/>
</dbReference>
<protein>
    <recommendedName>
        <fullName evidence="13">C2H2-type domain-containing protein</fullName>
    </recommendedName>
</protein>
<dbReference type="Gene3D" id="3.30.160.60">
    <property type="entry name" value="Classic Zinc Finger"/>
    <property type="match status" value="3"/>
</dbReference>
<evidence type="ECO:0000256" key="1">
    <source>
        <dbReference type="ARBA" id="ARBA00003767"/>
    </source>
</evidence>
<accession>A0AAV4WSD5</accession>
<dbReference type="PANTHER" id="PTHR24394:SF44">
    <property type="entry name" value="ZINC FINGER PROTEIN 271-LIKE"/>
    <property type="match status" value="1"/>
</dbReference>
<evidence type="ECO:0000256" key="5">
    <source>
        <dbReference type="ARBA" id="ARBA00022737"/>
    </source>
</evidence>
<evidence type="ECO:0000256" key="6">
    <source>
        <dbReference type="ARBA" id="ARBA00022771"/>
    </source>
</evidence>
<keyword evidence="11" id="KW-0539">Nucleus</keyword>